<evidence type="ECO:0000313" key="3">
    <source>
        <dbReference type="EMBL" id="SVC32335.1"/>
    </source>
</evidence>
<feature type="region of interest" description="Disordered" evidence="1">
    <location>
        <begin position="94"/>
        <end position="113"/>
    </location>
</feature>
<feature type="non-terminal residue" evidence="3">
    <location>
        <position position="1"/>
    </location>
</feature>
<protein>
    <submittedName>
        <fullName evidence="3">Uncharacterized protein</fullName>
    </submittedName>
</protein>
<sequence length="159" mass="18349">MNEEEIYELISEEIESNSTKKGLWTKAFSESEGDEQKAKALYIKYRFDQIKQTQPQVDQETIVKDDEEKVTEKKVSNEYKIKLSDRVIKEEKSLGHYHDSVQSTKKSLEHNDSGQSPEKFGGFLLFLAFILPLFVILEPFLTLLGLGTMSGAIYRYENL</sequence>
<dbReference type="AlphaFoldDB" id="A0A382L954"/>
<keyword evidence="2" id="KW-0472">Membrane</keyword>
<keyword evidence="2" id="KW-1133">Transmembrane helix</keyword>
<evidence type="ECO:0000256" key="1">
    <source>
        <dbReference type="SAM" id="MobiDB-lite"/>
    </source>
</evidence>
<name>A0A382L954_9ZZZZ</name>
<feature type="transmembrane region" description="Helical" evidence="2">
    <location>
        <begin position="120"/>
        <end position="146"/>
    </location>
</feature>
<accession>A0A382L954</accession>
<dbReference type="EMBL" id="UINC01085106">
    <property type="protein sequence ID" value="SVC32335.1"/>
    <property type="molecule type" value="Genomic_DNA"/>
</dbReference>
<feature type="non-terminal residue" evidence="3">
    <location>
        <position position="159"/>
    </location>
</feature>
<reference evidence="3" key="1">
    <citation type="submission" date="2018-05" db="EMBL/GenBank/DDBJ databases">
        <authorList>
            <person name="Lanie J.A."/>
            <person name="Ng W.-L."/>
            <person name="Kazmierczak K.M."/>
            <person name="Andrzejewski T.M."/>
            <person name="Davidsen T.M."/>
            <person name="Wayne K.J."/>
            <person name="Tettelin H."/>
            <person name="Glass J.I."/>
            <person name="Rusch D."/>
            <person name="Podicherti R."/>
            <person name="Tsui H.-C.T."/>
            <person name="Winkler M.E."/>
        </authorList>
    </citation>
    <scope>NUCLEOTIDE SEQUENCE</scope>
</reference>
<keyword evidence="2" id="KW-0812">Transmembrane</keyword>
<proteinExistence type="predicted"/>
<organism evidence="3">
    <name type="scientific">marine metagenome</name>
    <dbReference type="NCBI Taxonomy" id="408172"/>
    <lineage>
        <taxon>unclassified sequences</taxon>
        <taxon>metagenomes</taxon>
        <taxon>ecological metagenomes</taxon>
    </lineage>
</organism>
<evidence type="ECO:0000256" key="2">
    <source>
        <dbReference type="SAM" id="Phobius"/>
    </source>
</evidence>
<gene>
    <name evidence="3" type="ORF">METZ01_LOCUS285189</name>
</gene>